<evidence type="ECO:0000256" key="3">
    <source>
        <dbReference type="ARBA" id="ARBA00009174"/>
    </source>
</evidence>
<comment type="function">
    <text evidence="10">Involved in unsaturated fatty acids biosynthesis. Catalyzes the dehydration of short chain beta-hydroxyacyl-ACPs and long chain saturated and unsaturated beta-hydroxyacyl-ACPs.</text>
</comment>
<comment type="catalytic activity">
    <reaction evidence="1">
        <text>a (3R)-hydroxyacyl-[ACP] = a (2E)-enoyl-[ACP] + H2O</text>
        <dbReference type="Rhea" id="RHEA:13097"/>
        <dbReference type="Rhea" id="RHEA-COMP:9925"/>
        <dbReference type="Rhea" id="RHEA-COMP:9945"/>
        <dbReference type="ChEBI" id="CHEBI:15377"/>
        <dbReference type="ChEBI" id="CHEBI:78784"/>
        <dbReference type="ChEBI" id="CHEBI:78827"/>
        <dbReference type="EC" id="4.2.1.59"/>
    </reaction>
</comment>
<comment type="caution">
    <text evidence="11">The sequence shown here is derived from an EMBL/GenBank/DDBJ whole genome shotgun (WGS) entry which is preliminary data.</text>
</comment>
<gene>
    <name evidence="11" type="ORF">CAI16_16495</name>
</gene>
<keyword evidence="9" id="KW-0456">Lyase</keyword>
<protein>
    <recommendedName>
        <fullName evidence="4">3-hydroxyacyl-[acyl-carrier-protein] dehydratase</fullName>
        <ecNumber evidence="4">4.2.1.59</ecNumber>
    </recommendedName>
</protein>
<keyword evidence="7" id="KW-0441">Lipid A biosynthesis</keyword>
<dbReference type="GO" id="GO:0009245">
    <property type="term" value="P:lipid A biosynthetic process"/>
    <property type="evidence" value="ECO:0007669"/>
    <property type="project" value="UniProtKB-KW"/>
</dbReference>
<evidence type="ECO:0000256" key="6">
    <source>
        <dbReference type="ARBA" id="ARBA00022516"/>
    </source>
</evidence>
<dbReference type="PANTHER" id="PTHR30272">
    <property type="entry name" value="3-HYDROXYACYL-[ACYL-CARRIER-PROTEIN] DEHYDRATASE"/>
    <property type="match status" value="1"/>
</dbReference>
<comment type="similarity">
    <text evidence="3">Belongs to the thioester dehydratase family. FabZ subfamily.</text>
</comment>
<dbReference type="CDD" id="cd01288">
    <property type="entry name" value="FabZ"/>
    <property type="match status" value="1"/>
</dbReference>
<dbReference type="NCBIfam" id="NF000582">
    <property type="entry name" value="PRK00006.1"/>
    <property type="match status" value="1"/>
</dbReference>
<evidence type="ECO:0000256" key="10">
    <source>
        <dbReference type="ARBA" id="ARBA00025049"/>
    </source>
</evidence>
<proteinExistence type="inferred from homology"/>
<dbReference type="GO" id="GO:0005737">
    <property type="term" value="C:cytoplasm"/>
    <property type="evidence" value="ECO:0007669"/>
    <property type="project" value="UniProtKB-SubCell"/>
</dbReference>
<evidence type="ECO:0000256" key="8">
    <source>
        <dbReference type="ARBA" id="ARBA00023098"/>
    </source>
</evidence>
<evidence type="ECO:0000256" key="9">
    <source>
        <dbReference type="ARBA" id="ARBA00023239"/>
    </source>
</evidence>
<evidence type="ECO:0000256" key="7">
    <source>
        <dbReference type="ARBA" id="ARBA00022556"/>
    </source>
</evidence>
<sequence>MFSTSKSLQMPLDIEVIKELLPHKYPFLLIDRVISLRPGEYGVGVKNVTFNEPFFQGHFPGESLMPGVLIVEAMAQLIAVVYVTQALEDNADSEEENLSNRVGYLVSIKNMKFMGKVAPGDQLHMHAKVEGKFGALSQVKVWCEVEGKKVVDGIISVIEKE</sequence>
<evidence type="ECO:0000313" key="12">
    <source>
        <dbReference type="Proteomes" id="UP000256488"/>
    </source>
</evidence>
<reference evidence="11 12" key="1">
    <citation type="submission" date="2017-05" db="EMBL/GenBank/DDBJ databases">
        <title>Virgibacillus sp. AK90 isolated from a saltern of Kakinada, India.</title>
        <authorList>
            <person name="Gupta V."/>
            <person name="Sidhu C."/>
            <person name="Korpole S."/>
            <person name="Pinnaka A.K."/>
        </authorList>
    </citation>
    <scope>NUCLEOTIDE SEQUENCE [LARGE SCALE GENOMIC DNA]</scope>
    <source>
        <strain evidence="11 12">AK90</strain>
    </source>
</reference>
<dbReference type="GO" id="GO:0016020">
    <property type="term" value="C:membrane"/>
    <property type="evidence" value="ECO:0007669"/>
    <property type="project" value="GOC"/>
</dbReference>
<evidence type="ECO:0000256" key="5">
    <source>
        <dbReference type="ARBA" id="ARBA00022490"/>
    </source>
</evidence>
<evidence type="ECO:0000313" key="11">
    <source>
        <dbReference type="EMBL" id="RFA32962.1"/>
    </source>
</evidence>
<accession>A0A3E0WJ10</accession>
<dbReference type="RefSeq" id="WP_181917312.1">
    <property type="nucleotide sequence ID" value="NZ_NFZX01000048.1"/>
</dbReference>
<dbReference type="AlphaFoldDB" id="A0A3E0WJ10"/>
<dbReference type="InterPro" id="IPR013114">
    <property type="entry name" value="FabA_FabZ"/>
</dbReference>
<dbReference type="Proteomes" id="UP000256488">
    <property type="component" value="Unassembled WGS sequence"/>
</dbReference>
<keyword evidence="5" id="KW-0963">Cytoplasm</keyword>
<dbReference type="Pfam" id="PF07977">
    <property type="entry name" value="FabA"/>
    <property type="match status" value="1"/>
</dbReference>
<dbReference type="Gene3D" id="3.10.129.10">
    <property type="entry name" value="Hotdog Thioesterase"/>
    <property type="match status" value="1"/>
</dbReference>
<keyword evidence="6" id="KW-0444">Lipid biosynthesis</keyword>
<dbReference type="EMBL" id="NFZX01000048">
    <property type="protein sequence ID" value="RFA32962.1"/>
    <property type="molecule type" value="Genomic_DNA"/>
</dbReference>
<dbReference type="FunFam" id="3.10.129.10:FF:000001">
    <property type="entry name" value="3-hydroxyacyl-[acyl-carrier-protein] dehydratase FabZ"/>
    <property type="match status" value="1"/>
</dbReference>
<dbReference type="GO" id="GO:0019171">
    <property type="term" value="F:(3R)-hydroxyacyl-[acyl-carrier-protein] dehydratase activity"/>
    <property type="evidence" value="ECO:0007669"/>
    <property type="project" value="UniProtKB-EC"/>
</dbReference>
<evidence type="ECO:0000256" key="1">
    <source>
        <dbReference type="ARBA" id="ARBA00001055"/>
    </source>
</evidence>
<dbReference type="EC" id="4.2.1.59" evidence="4"/>
<evidence type="ECO:0000256" key="4">
    <source>
        <dbReference type="ARBA" id="ARBA00013167"/>
    </source>
</evidence>
<dbReference type="InterPro" id="IPR029069">
    <property type="entry name" value="HotDog_dom_sf"/>
</dbReference>
<dbReference type="PANTHER" id="PTHR30272:SF1">
    <property type="entry name" value="3-HYDROXYACYL-[ACYL-CARRIER-PROTEIN] DEHYDRATASE"/>
    <property type="match status" value="1"/>
</dbReference>
<organism evidence="11 12">
    <name type="scientific">Virgibacillus dokdonensis</name>
    <dbReference type="NCBI Taxonomy" id="302167"/>
    <lineage>
        <taxon>Bacteria</taxon>
        <taxon>Bacillati</taxon>
        <taxon>Bacillota</taxon>
        <taxon>Bacilli</taxon>
        <taxon>Bacillales</taxon>
        <taxon>Bacillaceae</taxon>
        <taxon>Virgibacillus</taxon>
    </lineage>
</organism>
<keyword evidence="8" id="KW-0443">Lipid metabolism</keyword>
<evidence type="ECO:0000256" key="2">
    <source>
        <dbReference type="ARBA" id="ARBA00004496"/>
    </source>
</evidence>
<comment type="subcellular location">
    <subcellularLocation>
        <location evidence="2">Cytoplasm</location>
    </subcellularLocation>
</comment>
<name>A0A3E0WJ10_9BACI</name>
<dbReference type="SUPFAM" id="SSF54637">
    <property type="entry name" value="Thioesterase/thiol ester dehydrase-isomerase"/>
    <property type="match status" value="1"/>
</dbReference>